<dbReference type="AlphaFoldDB" id="A0A090XE99"/>
<dbReference type="GO" id="GO:0016020">
    <property type="term" value="C:membrane"/>
    <property type="evidence" value="ECO:0007669"/>
    <property type="project" value="UniProtKB-SubCell"/>
</dbReference>
<dbReference type="PANTHER" id="PTHR13558:SF1">
    <property type="entry name" value="TRANSMEMBRANE PROTEIN 134"/>
    <property type="match status" value="1"/>
</dbReference>
<name>A0A090XE99_IXORI</name>
<accession>A0A090XE99</accession>
<dbReference type="InterPro" id="IPR008590">
    <property type="entry name" value="TMEM_230/134"/>
</dbReference>
<evidence type="ECO:0000256" key="2">
    <source>
        <dbReference type="ARBA" id="ARBA00007743"/>
    </source>
</evidence>
<reference evidence="7" key="1">
    <citation type="journal article" date="2015" name="PLoS Negl. Trop. Dis.">
        <title>Deep Sequencing Analysis of the Ixodes ricinus Haemocytome.</title>
        <authorList>
            <person name="Kotsyfakis M."/>
            <person name="Kopacek P."/>
            <person name="Franta Z."/>
            <person name="Pedra J.H."/>
            <person name="Ribeiro J.M."/>
        </authorList>
    </citation>
    <scope>NUCLEOTIDE SEQUENCE</scope>
</reference>
<evidence type="ECO:0000313" key="7">
    <source>
        <dbReference type="EMBL" id="JAC92498.1"/>
    </source>
</evidence>
<evidence type="ECO:0000256" key="1">
    <source>
        <dbReference type="ARBA" id="ARBA00004141"/>
    </source>
</evidence>
<dbReference type="InterPro" id="IPR039714">
    <property type="entry name" value="TMEM134"/>
</dbReference>
<dbReference type="Pfam" id="PF05915">
    <property type="entry name" value="TMEM_230_134"/>
    <property type="match status" value="1"/>
</dbReference>
<keyword evidence="4 6" id="KW-1133">Transmembrane helix</keyword>
<keyword evidence="5 6" id="KW-0472">Membrane</keyword>
<sequence length="275" mass="30409">SGKAKFTIDDAFEDDGDDAVRSYGSTTESSALKGGTREECLVVRVEDDRTRRLRLPEDTLSKDSDSLIQCDGRKYDSKDGCWWKHPKVRDNWRVMLAALGLLVLGLGLLVTGIVVQVLPQIGVQGLVFFIAGAICLIPGAYHLVYAYCAVKGKRGYDFYNLPLFNYGVPNRRACTWPGTFSPFCCVRLYLASILPSVRQHWQLTAEPHLEGLDSSLVSLWMLATLLQIGQFFGVKILVCVWEGSSQSSWILESVLGQCSTLQLLFLGFLLSSVAG</sequence>
<evidence type="ECO:0000256" key="5">
    <source>
        <dbReference type="ARBA" id="ARBA00023136"/>
    </source>
</evidence>
<evidence type="ECO:0000256" key="4">
    <source>
        <dbReference type="ARBA" id="ARBA00022989"/>
    </source>
</evidence>
<evidence type="ECO:0000256" key="3">
    <source>
        <dbReference type="ARBA" id="ARBA00022692"/>
    </source>
</evidence>
<proteinExistence type="evidence at transcript level"/>
<evidence type="ECO:0000256" key="6">
    <source>
        <dbReference type="SAM" id="Phobius"/>
    </source>
</evidence>
<feature type="non-terminal residue" evidence="7">
    <location>
        <position position="1"/>
    </location>
</feature>
<dbReference type="EMBL" id="GBIH01002212">
    <property type="protein sequence ID" value="JAC92498.1"/>
    <property type="molecule type" value="mRNA"/>
</dbReference>
<organism evidence="7">
    <name type="scientific">Ixodes ricinus</name>
    <name type="common">Common tick</name>
    <name type="synonym">Acarus ricinus</name>
    <dbReference type="NCBI Taxonomy" id="34613"/>
    <lineage>
        <taxon>Eukaryota</taxon>
        <taxon>Metazoa</taxon>
        <taxon>Ecdysozoa</taxon>
        <taxon>Arthropoda</taxon>
        <taxon>Chelicerata</taxon>
        <taxon>Arachnida</taxon>
        <taxon>Acari</taxon>
        <taxon>Parasitiformes</taxon>
        <taxon>Ixodida</taxon>
        <taxon>Ixodoidea</taxon>
        <taxon>Ixodidae</taxon>
        <taxon>Ixodinae</taxon>
        <taxon>Ixodes</taxon>
    </lineage>
</organism>
<feature type="transmembrane region" description="Helical" evidence="6">
    <location>
        <begin position="94"/>
        <end position="115"/>
    </location>
</feature>
<feature type="transmembrane region" description="Helical" evidence="6">
    <location>
        <begin position="121"/>
        <end position="144"/>
    </location>
</feature>
<comment type="subcellular location">
    <subcellularLocation>
        <location evidence="1">Membrane</location>
        <topology evidence="1">Multi-pass membrane protein</topology>
    </subcellularLocation>
</comment>
<protein>
    <submittedName>
        <fullName evidence="7">Putative secreted protein</fullName>
    </submittedName>
</protein>
<comment type="similarity">
    <text evidence="2">Belongs to the TMEM134/TMEM230 family.</text>
</comment>
<dbReference type="PANTHER" id="PTHR13558">
    <property type="entry name" value="TRANSMEMBRANE PROTEIN 134"/>
    <property type="match status" value="1"/>
</dbReference>
<keyword evidence="3 6" id="KW-0812">Transmembrane</keyword>